<evidence type="ECO:0000313" key="4">
    <source>
        <dbReference type="Proteomes" id="UP000515811"/>
    </source>
</evidence>
<comment type="similarity">
    <text evidence="1">Belongs to the UPF0065 (bug) family.</text>
</comment>
<organism evidence="3 4">
    <name type="scientific">Diaphorobacter ruginosibacter</name>
    <dbReference type="NCBI Taxonomy" id="1715720"/>
    <lineage>
        <taxon>Bacteria</taxon>
        <taxon>Pseudomonadati</taxon>
        <taxon>Pseudomonadota</taxon>
        <taxon>Betaproteobacteria</taxon>
        <taxon>Burkholderiales</taxon>
        <taxon>Comamonadaceae</taxon>
        <taxon>Diaphorobacter</taxon>
    </lineage>
</organism>
<dbReference type="AlphaFoldDB" id="A0A7G9RR27"/>
<dbReference type="PANTHER" id="PTHR42928">
    <property type="entry name" value="TRICARBOXYLATE-BINDING PROTEIN"/>
    <property type="match status" value="1"/>
</dbReference>
<dbReference type="Gene3D" id="3.40.190.150">
    <property type="entry name" value="Bordetella uptake gene, domain 1"/>
    <property type="match status" value="1"/>
</dbReference>
<dbReference type="Gene3D" id="3.40.190.10">
    <property type="entry name" value="Periplasmic binding protein-like II"/>
    <property type="match status" value="1"/>
</dbReference>
<reference evidence="3 4" key="1">
    <citation type="submission" date="2020-08" db="EMBL/GenBank/DDBJ databases">
        <title>Genome sequence of Diaphorobacter ruginosibacter DSM 27467T.</title>
        <authorList>
            <person name="Hyun D.-W."/>
            <person name="Bae J.-W."/>
        </authorList>
    </citation>
    <scope>NUCLEOTIDE SEQUENCE [LARGE SCALE GENOMIC DNA]</scope>
    <source>
        <strain evidence="3 4">DSM 27467</strain>
    </source>
</reference>
<dbReference type="KEGG" id="drg:H9K76_04060"/>
<evidence type="ECO:0000313" key="3">
    <source>
        <dbReference type="EMBL" id="QNN58052.1"/>
    </source>
</evidence>
<dbReference type="InterPro" id="IPR006311">
    <property type="entry name" value="TAT_signal"/>
</dbReference>
<keyword evidence="2" id="KW-0732">Signal</keyword>
<accession>A0A7G9RR27</accession>
<dbReference type="InterPro" id="IPR042100">
    <property type="entry name" value="Bug_dom1"/>
</dbReference>
<sequence length="346" mass="36231">MKKKPAPNTFAIRPSRRLFALASLGMLAASGVGIPQALAQTQAQAQVQAGSHWPTRPITFIVPQAPGGANDVIARAVAQGLENTLGQPVIVENRPGANGNLGTSQVARSAPDGNTWLVTAQSAYTINPALYASIPFDPIKDFTPVMQLAVAPYLLVVNPQFPARNLDELVAYAKAHPGKVEFASAGNGTLNHLLGEMLKTQKRVELLHVPYKGASAAATDVVAGQLPMTFGSFPGVMPFVSSGKLRVLGVASDKPTSLAPEIPPLGKDLAVTSWYGLFAPAGTPAPIVAKVHDAVAKVLATPAMRERLKGLGAESVQSDPQSFKASLPGELAYWKKVVKDSGAQID</sequence>
<dbReference type="SUPFAM" id="SSF53850">
    <property type="entry name" value="Periplasmic binding protein-like II"/>
    <property type="match status" value="1"/>
</dbReference>
<dbReference type="InterPro" id="IPR005064">
    <property type="entry name" value="BUG"/>
</dbReference>
<evidence type="ECO:0000256" key="2">
    <source>
        <dbReference type="SAM" id="SignalP"/>
    </source>
</evidence>
<dbReference type="PROSITE" id="PS51318">
    <property type="entry name" value="TAT"/>
    <property type="match status" value="1"/>
</dbReference>
<dbReference type="CDD" id="cd13578">
    <property type="entry name" value="PBP2_Bug27"/>
    <property type="match status" value="1"/>
</dbReference>
<dbReference type="RefSeq" id="WP_187598297.1">
    <property type="nucleotide sequence ID" value="NZ_CP060714.1"/>
</dbReference>
<protein>
    <submittedName>
        <fullName evidence="3">Tripartite tricarboxylate transporter substrate binding protein</fullName>
    </submittedName>
</protein>
<feature type="chain" id="PRO_5028992745" evidence="2">
    <location>
        <begin position="40"/>
        <end position="346"/>
    </location>
</feature>
<dbReference type="EMBL" id="CP060714">
    <property type="protein sequence ID" value="QNN58052.1"/>
    <property type="molecule type" value="Genomic_DNA"/>
</dbReference>
<dbReference type="Pfam" id="PF03401">
    <property type="entry name" value="TctC"/>
    <property type="match status" value="1"/>
</dbReference>
<feature type="signal peptide" evidence="2">
    <location>
        <begin position="1"/>
        <end position="39"/>
    </location>
</feature>
<dbReference type="PIRSF" id="PIRSF017082">
    <property type="entry name" value="YflP"/>
    <property type="match status" value="1"/>
</dbReference>
<proteinExistence type="inferred from homology"/>
<keyword evidence="4" id="KW-1185">Reference proteome</keyword>
<dbReference type="Proteomes" id="UP000515811">
    <property type="component" value="Chromosome"/>
</dbReference>
<name>A0A7G9RR27_9BURK</name>
<dbReference type="PANTHER" id="PTHR42928:SF5">
    <property type="entry name" value="BLR1237 PROTEIN"/>
    <property type="match status" value="1"/>
</dbReference>
<gene>
    <name evidence="3" type="ORF">H9K76_04060</name>
</gene>
<evidence type="ECO:0000256" key="1">
    <source>
        <dbReference type="ARBA" id="ARBA00006987"/>
    </source>
</evidence>